<dbReference type="GO" id="GO:0003676">
    <property type="term" value="F:nucleic acid binding"/>
    <property type="evidence" value="ECO:0007669"/>
    <property type="project" value="InterPro"/>
</dbReference>
<dbReference type="InterPro" id="IPR036397">
    <property type="entry name" value="RNaseH_sf"/>
</dbReference>
<accession>A0AAV3RXC6</accession>
<dbReference type="PANTHER" id="PTHR48475">
    <property type="entry name" value="RIBONUCLEASE H"/>
    <property type="match status" value="1"/>
</dbReference>
<organism evidence="1 2">
    <name type="scientific">Lithospermum erythrorhizon</name>
    <name type="common">Purple gromwell</name>
    <name type="synonym">Lithospermum officinale var. erythrorhizon</name>
    <dbReference type="NCBI Taxonomy" id="34254"/>
    <lineage>
        <taxon>Eukaryota</taxon>
        <taxon>Viridiplantae</taxon>
        <taxon>Streptophyta</taxon>
        <taxon>Embryophyta</taxon>
        <taxon>Tracheophyta</taxon>
        <taxon>Spermatophyta</taxon>
        <taxon>Magnoliopsida</taxon>
        <taxon>eudicotyledons</taxon>
        <taxon>Gunneridae</taxon>
        <taxon>Pentapetalae</taxon>
        <taxon>asterids</taxon>
        <taxon>lamiids</taxon>
        <taxon>Boraginales</taxon>
        <taxon>Boraginaceae</taxon>
        <taxon>Boraginoideae</taxon>
        <taxon>Lithospermeae</taxon>
        <taxon>Lithospermum</taxon>
    </lineage>
</organism>
<evidence type="ECO:0000313" key="2">
    <source>
        <dbReference type="Proteomes" id="UP001454036"/>
    </source>
</evidence>
<dbReference type="PANTHER" id="PTHR48475:SF2">
    <property type="entry name" value="RIBONUCLEASE H"/>
    <property type="match status" value="1"/>
</dbReference>
<dbReference type="AlphaFoldDB" id="A0AAV3RXC6"/>
<sequence>MKYHSKVVSSAQGFARISFRHIPREENEEADQLSRLATTYNKLPKGVDKKKNLLQSGKSGGSWVEELPRIVWSLRSTPNQATREAPFSLVYGTEAVLLAK</sequence>
<evidence type="ECO:0000313" key="1">
    <source>
        <dbReference type="EMBL" id="GAA0185104.1"/>
    </source>
</evidence>
<dbReference type="Gene3D" id="3.30.420.10">
    <property type="entry name" value="Ribonuclease H-like superfamily/Ribonuclease H"/>
    <property type="match status" value="2"/>
</dbReference>
<comment type="caution">
    <text evidence="1">The sequence shown here is derived from an EMBL/GenBank/DDBJ whole genome shotgun (WGS) entry which is preliminary data.</text>
</comment>
<dbReference type="Proteomes" id="UP001454036">
    <property type="component" value="Unassembled WGS sequence"/>
</dbReference>
<gene>
    <name evidence="1" type="ORF">LIER_32392</name>
</gene>
<evidence type="ECO:0008006" key="3">
    <source>
        <dbReference type="Google" id="ProtNLM"/>
    </source>
</evidence>
<protein>
    <recommendedName>
        <fullName evidence="3">RNase H type-1 domain-containing protein</fullName>
    </recommendedName>
</protein>
<dbReference type="EMBL" id="BAABME010012427">
    <property type="protein sequence ID" value="GAA0185104.1"/>
    <property type="molecule type" value="Genomic_DNA"/>
</dbReference>
<name>A0AAV3RXC6_LITER</name>
<proteinExistence type="predicted"/>
<reference evidence="1 2" key="1">
    <citation type="submission" date="2024-01" db="EMBL/GenBank/DDBJ databases">
        <title>The complete chloroplast genome sequence of Lithospermum erythrorhizon: insights into the phylogenetic relationship among Boraginaceae species and the maternal lineages of purple gromwells.</title>
        <authorList>
            <person name="Okada T."/>
            <person name="Watanabe K."/>
        </authorList>
    </citation>
    <scope>NUCLEOTIDE SEQUENCE [LARGE SCALE GENOMIC DNA]</scope>
</reference>
<keyword evidence="2" id="KW-1185">Reference proteome</keyword>